<evidence type="ECO:0000256" key="1">
    <source>
        <dbReference type="SAM" id="SignalP"/>
    </source>
</evidence>
<proteinExistence type="predicted"/>
<dbReference type="Proteomes" id="UP000441754">
    <property type="component" value="Unassembled WGS sequence"/>
</dbReference>
<feature type="signal peptide" evidence="1">
    <location>
        <begin position="1"/>
        <end position="20"/>
    </location>
</feature>
<gene>
    <name evidence="2" type="ORF">GJJ30_27630</name>
</gene>
<dbReference type="OrthoDB" id="960132at2"/>
<dbReference type="AlphaFoldDB" id="A0A7K0ETG3"/>
<dbReference type="EMBL" id="WJXZ01000014">
    <property type="protein sequence ID" value="MRS65100.1"/>
    <property type="molecule type" value="Genomic_DNA"/>
</dbReference>
<evidence type="ECO:0008006" key="4">
    <source>
        <dbReference type="Google" id="ProtNLM"/>
    </source>
</evidence>
<feature type="chain" id="PRO_5029650461" description="Lipocalin-like domain-containing protein" evidence="1">
    <location>
        <begin position="21"/>
        <end position="142"/>
    </location>
</feature>
<sequence>MKTVLPVVCLILLLFGCEKAEIGTGTDCTGYLTNLLLAENQIRGEWQLAKVIAFMPNQTVPDVRLVIDRNRITVWENGTQTNRFRYIILKNHSKELLLVTDAQPGNNAWRVQRAGLQLCKNRLLLDTGRAYDAPAYDFHRSR</sequence>
<dbReference type="RefSeq" id="WP_154178382.1">
    <property type="nucleotide sequence ID" value="NZ_WJXZ01000014.1"/>
</dbReference>
<organism evidence="2 3">
    <name type="scientific">Larkinella terrae</name>
    <dbReference type="NCBI Taxonomy" id="2025311"/>
    <lineage>
        <taxon>Bacteria</taxon>
        <taxon>Pseudomonadati</taxon>
        <taxon>Bacteroidota</taxon>
        <taxon>Cytophagia</taxon>
        <taxon>Cytophagales</taxon>
        <taxon>Spirosomataceae</taxon>
        <taxon>Larkinella</taxon>
    </lineage>
</organism>
<comment type="caution">
    <text evidence="2">The sequence shown here is derived from an EMBL/GenBank/DDBJ whole genome shotgun (WGS) entry which is preliminary data.</text>
</comment>
<reference evidence="2 3" key="1">
    <citation type="journal article" date="2018" name="Antonie Van Leeuwenhoek">
        <title>Larkinella terrae sp. nov., isolated from soil on Jeju Island, South Korea.</title>
        <authorList>
            <person name="Ten L.N."/>
            <person name="Jeon J."/>
            <person name="Park S.J."/>
            <person name="Park S."/>
            <person name="Lee S.Y."/>
            <person name="Kim M.K."/>
            <person name="Jung H.Y."/>
        </authorList>
    </citation>
    <scope>NUCLEOTIDE SEQUENCE [LARGE SCALE GENOMIC DNA]</scope>
    <source>
        <strain evidence="2 3">KCTC 52001</strain>
    </source>
</reference>
<protein>
    <recommendedName>
        <fullName evidence="4">Lipocalin-like domain-containing protein</fullName>
    </recommendedName>
</protein>
<evidence type="ECO:0000313" key="3">
    <source>
        <dbReference type="Proteomes" id="UP000441754"/>
    </source>
</evidence>
<name>A0A7K0ETG3_9BACT</name>
<accession>A0A7K0ETG3</accession>
<dbReference type="PROSITE" id="PS51257">
    <property type="entry name" value="PROKAR_LIPOPROTEIN"/>
    <property type="match status" value="1"/>
</dbReference>
<keyword evidence="3" id="KW-1185">Reference proteome</keyword>
<keyword evidence="1" id="KW-0732">Signal</keyword>
<evidence type="ECO:0000313" key="2">
    <source>
        <dbReference type="EMBL" id="MRS65100.1"/>
    </source>
</evidence>